<dbReference type="PRINTS" id="PR00260">
    <property type="entry name" value="CHEMTRNSDUCR"/>
</dbReference>
<dbReference type="GO" id="GO:0004888">
    <property type="term" value="F:transmembrane signaling receptor activity"/>
    <property type="evidence" value="ECO:0007669"/>
    <property type="project" value="InterPro"/>
</dbReference>
<dbReference type="CDD" id="cd06225">
    <property type="entry name" value="HAMP"/>
    <property type="match status" value="1"/>
</dbReference>
<keyword evidence="8" id="KW-0812">Transmembrane</keyword>
<dbReference type="InterPro" id="IPR000727">
    <property type="entry name" value="T_SNARE_dom"/>
</dbReference>
<dbReference type="Pfam" id="PF00672">
    <property type="entry name" value="HAMP"/>
    <property type="match status" value="1"/>
</dbReference>
<dbReference type="Pfam" id="PF14827">
    <property type="entry name" value="dCache_3"/>
    <property type="match status" value="1"/>
</dbReference>
<dbReference type="GO" id="GO:0005886">
    <property type="term" value="C:plasma membrane"/>
    <property type="evidence" value="ECO:0007669"/>
    <property type="project" value="UniProtKB-SubCell"/>
</dbReference>
<feature type="compositionally biased region" description="Basic and acidic residues" evidence="7">
    <location>
        <begin position="384"/>
        <end position="395"/>
    </location>
</feature>
<dbReference type="PROSITE" id="PS50885">
    <property type="entry name" value="HAMP"/>
    <property type="match status" value="1"/>
</dbReference>
<evidence type="ECO:0000313" key="13">
    <source>
        <dbReference type="Proteomes" id="UP000630923"/>
    </source>
</evidence>
<dbReference type="PANTHER" id="PTHR32089">
    <property type="entry name" value="METHYL-ACCEPTING CHEMOTAXIS PROTEIN MCPB"/>
    <property type="match status" value="1"/>
</dbReference>
<dbReference type="InterPro" id="IPR004090">
    <property type="entry name" value="Chemotax_Me-accpt_rcpt"/>
</dbReference>
<dbReference type="InterPro" id="IPR004089">
    <property type="entry name" value="MCPsignal_dom"/>
</dbReference>
<keyword evidence="13" id="KW-1185">Reference proteome</keyword>
<keyword evidence="8" id="KW-0472">Membrane</keyword>
<feature type="domain" description="T-SNARE coiled-coil homology" evidence="10">
    <location>
        <begin position="580"/>
        <end position="642"/>
    </location>
</feature>
<feature type="domain" description="Methyl-accepting transducer" evidence="9">
    <location>
        <begin position="428"/>
        <end position="664"/>
    </location>
</feature>
<dbReference type="SMART" id="SM00304">
    <property type="entry name" value="HAMP"/>
    <property type="match status" value="1"/>
</dbReference>
<evidence type="ECO:0000259" key="9">
    <source>
        <dbReference type="PROSITE" id="PS50111"/>
    </source>
</evidence>
<proteinExistence type="inferred from homology"/>
<dbReference type="InterPro" id="IPR029150">
    <property type="entry name" value="dCache_3"/>
</dbReference>
<feature type="transmembrane region" description="Helical" evidence="8">
    <location>
        <begin position="281"/>
        <end position="303"/>
    </location>
</feature>
<evidence type="ECO:0000256" key="7">
    <source>
        <dbReference type="SAM" id="MobiDB-lite"/>
    </source>
</evidence>
<evidence type="ECO:0000256" key="2">
    <source>
        <dbReference type="ARBA" id="ARBA00022519"/>
    </source>
</evidence>
<keyword evidence="2" id="KW-0997">Cell inner membrane</keyword>
<evidence type="ECO:0000256" key="1">
    <source>
        <dbReference type="ARBA" id="ARBA00004429"/>
    </source>
</evidence>
<dbReference type="Gene3D" id="3.30.450.20">
    <property type="entry name" value="PAS domain"/>
    <property type="match status" value="1"/>
</dbReference>
<evidence type="ECO:0000259" key="11">
    <source>
        <dbReference type="PROSITE" id="PS50885"/>
    </source>
</evidence>
<dbReference type="Gene3D" id="1.10.287.950">
    <property type="entry name" value="Methyl-accepting chemotaxis protein"/>
    <property type="match status" value="1"/>
</dbReference>
<dbReference type="PANTHER" id="PTHR32089:SF112">
    <property type="entry name" value="LYSOZYME-LIKE PROTEIN-RELATED"/>
    <property type="match status" value="1"/>
</dbReference>
<reference evidence="12" key="2">
    <citation type="submission" date="2020-09" db="EMBL/GenBank/DDBJ databases">
        <authorList>
            <person name="Sun Q."/>
            <person name="Kim S."/>
        </authorList>
    </citation>
    <scope>NUCLEOTIDE SEQUENCE</scope>
    <source>
        <strain evidence="12">KCTC 42590</strain>
    </source>
</reference>
<evidence type="ECO:0000256" key="5">
    <source>
        <dbReference type="PROSITE-ProRule" id="PRU00284"/>
    </source>
</evidence>
<organism evidence="12 13">
    <name type="scientific">Kordiimonas sediminis</name>
    <dbReference type="NCBI Taxonomy" id="1735581"/>
    <lineage>
        <taxon>Bacteria</taxon>
        <taxon>Pseudomonadati</taxon>
        <taxon>Pseudomonadota</taxon>
        <taxon>Alphaproteobacteria</taxon>
        <taxon>Kordiimonadales</taxon>
        <taxon>Kordiimonadaceae</taxon>
        <taxon>Kordiimonas</taxon>
    </lineage>
</organism>
<evidence type="ECO:0000256" key="8">
    <source>
        <dbReference type="SAM" id="Phobius"/>
    </source>
</evidence>
<evidence type="ECO:0000259" key="10">
    <source>
        <dbReference type="PROSITE" id="PS50192"/>
    </source>
</evidence>
<dbReference type="RefSeq" id="WP_191251858.1">
    <property type="nucleotide sequence ID" value="NZ_BNCI01000002.1"/>
</dbReference>
<dbReference type="SUPFAM" id="SSF58104">
    <property type="entry name" value="Methyl-accepting chemotaxis protein (MCP) signaling domain"/>
    <property type="match status" value="1"/>
</dbReference>
<gene>
    <name evidence="12" type="ORF">GCM10017044_16510</name>
</gene>
<dbReference type="Proteomes" id="UP000630923">
    <property type="component" value="Unassembled WGS sequence"/>
</dbReference>
<name>A0A919ASH8_9PROT</name>
<dbReference type="SUPFAM" id="SSF103190">
    <property type="entry name" value="Sensory domain-like"/>
    <property type="match status" value="1"/>
</dbReference>
<dbReference type="GO" id="GO:0006935">
    <property type="term" value="P:chemotaxis"/>
    <property type="evidence" value="ECO:0007669"/>
    <property type="project" value="InterPro"/>
</dbReference>
<sequence>MTSLSIGKKILLALVAISVLTAAMIAISNANVTGSIISQAEERELSAYNKQLMAMLDKQAETAVALASQIANIPDVQKAMFDQDRERLSEMFVPSFSLMREQFDVRQFQFHLPPATSFLRVHRPEKFGDDLSSFRHAVVEANTSRQNKSGLEVGVAGLGMRGIATVSHQGQHQGTVEIGLSFGQPFFNSFKEKTGADVALVTTNSGKRQLFASTFGEGAIDPSSDEITRGISGAFVDEGFTDGDKSYARMIAPVADFSGKTIGALVIAIDREYFVKQKQSAMQRTLIIVLLSLGVVLVLSYFINKSIASPIVTMTHVMQNMADGSLDIDVPARGRKDEIGAMAETVEIFRQAGIEKIELEKAAEQARLKEAEEKEARQQAAQAAERKAAEEKVRRAEEAEKQRLLDRKAMADNFEAHIGEIIRKVSGSSAIMATTAKNMSEVATETSHKATEALGETRTAGENVQSVASAAEELYASVQEVSSQLAQANGVSNNAVEQSRMAGANVVRLKETGEKITDVIKLINDIADQTNLLALNATIEAARAGEAGKGFTVVASEVKALAAQTARAIDEISGQISDMQAVTDETVEAVNLIGKTIEEINSISSAIAGAAEEQAAATQEISQSTQRTASGTDAVVANIETVTGLSHDNGRSAEDVLAASNDLAAQAQQLQQEVDKFLDDIRKG</sequence>
<dbReference type="PROSITE" id="PS50111">
    <property type="entry name" value="CHEMOTAXIS_TRANSDUC_2"/>
    <property type="match status" value="1"/>
</dbReference>
<keyword evidence="6" id="KW-0175">Coiled coil</keyword>
<feature type="coiled-coil region" evidence="6">
    <location>
        <begin position="653"/>
        <end position="680"/>
    </location>
</feature>
<protein>
    <submittedName>
        <fullName evidence="12">Methyl-accepting chemotaxis protein</fullName>
    </submittedName>
</protein>
<dbReference type="InterPro" id="IPR003660">
    <property type="entry name" value="HAMP_dom"/>
</dbReference>
<dbReference type="Pfam" id="PF00015">
    <property type="entry name" value="MCPsignal"/>
    <property type="match status" value="1"/>
</dbReference>
<reference evidence="12" key="1">
    <citation type="journal article" date="2014" name="Int. J. Syst. Evol. Microbiol.">
        <title>Complete genome sequence of Corynebacterium casei LMG S-19264T (=DSM 44701T), isolated from a smear-ripened cheese.</title>
        <authorList>
            <consortium name="US DOE Joint Genome Institute (JGI-PGF)"/>
            <person name="Walter F."/>
            <person name="Albersmeier A."/>
            <person name="Kalinowski J."/>
            <person name="Ruckert C."/>
        </authorList>
    </citation>
    <scope>NUCLEOTIDE SEQUENCE</scope>
    <source>
        <strain evidence="12">KCTC 42590</strain>
    </source>
</reference>
<dbReference type="EMBL" id="BNCI01000002">
    <property type="protein sequence ID" value="GHF22831.1"/>
    <property type="molecule type" value="Genomic_DNA"/>
</dbReference>
<comment type="similarity">
    <text evidence="4">Belongs to the methyl-accepting chemotaxis (MCP) protein family.</text>
</comment>
<evidence type="ECO:0000256" key="6">
    <source>
        <dbReference type="SAM" id="Coils"/>
    </source>
</evidence>
<accession>A0A919ASH8</accession>
<dbReference type="PROSITE" id="PS50192">
    <property type="entry name" value="T_SNARE"/>
    <property type="match status" value="1"/>
</dbReference>
<keyword evidence="2" id="KW-1003">Cell membrane</keyword>
<comment type="subcellular location">
    <subcellularLocation>
        <location evidence="1">Cell inner membrane</location>
        <topology evidence="1">Multi-pass membrane protein</topology>
    </subcellularLocation>
</comment>
<evidence type="ECO:0000313" key="12">
    <source>
        <dbReference type="EMBL" id="GHF22831.1"/>
    </source>
</evidence>
<dbReference type="InterPro" id="IPR029151">
    <property type="entry name" value="Sensor-like_sf"/>
</dbReference>
<dbReference type="AlphaFoldDB" id="A0A919ASH8"/>
<evidence type="ECO:0000256" key="3">
    <source>
        <dbReference type="ARBA" id="ARBA00023224"/>
    </source>
</evidence>
<dbReference type="GO" id="GO:0007165">
    <property type="term" value="P:signal transduction"/>
    <property type="evidence" value="ECO:0007669"/>
    <property type="project" value="UniProtKB-KW"/>
</dbReference>
<feature type="domain" description="HAMP" evidence="11">
    <location>
        <begin position="305"/>
        <end position="358"/>
    </location>
</feature>
<keyword evidence="8" id="KW-1133">Transmembrane helix</keyword>
<evidence type="ECO:0000256" key="4">
    <source>
        <dbReference type="ARBA" id="ARBA00029447"/>
    </source>
</evidence>
<keyword evidence="3 5" id="KW-0807">Transducer</keyword>
<dbReference type="Gene3D" id="6.10.340.10">
    <property type="match status" value="1"/>
</dbReference>
<comment type="caution">
    <text evidence="12">The sequence shown here is derived from an EMBL/GenBank/DDBJ whole genome shotgun (WGS) entry which is preliminary data.</text>
</comment>
<dbReference type="SMART" id="SM00283">
    <property type="entry name" value="MA"/>
    <property type="match status" value="1"/>
</dbReference>
<feature type="region of interest" description="Disordered" evidence="7">
    <location>
        <begin position="373"/>
        <end position="395"/>
    </location>
</feature>